<evidence type="ECO:0000313" key="1">
    <source>
        <dbReference type="EMBL" id="CAG8540089.1"/>
    </source>
</evidence>
<accession>A0ACA9LQJ0</accession>
<dbReference type="EMBL" id="CAJVPT010007309">
    <property type="protein sequence ID" value="CAG8540089.1"/>
    <property type="molecule type" value="Genomic_DNA"/>
</dbReference>
<keyword evidence="2" id="KW-1185">Reference proteome</keyword>
<name>A0ACA9LQJ0_9GLOM</name>
<reference evidence="1" key="1">
    <citation type="submission" date="2021-06" db="EMBL/GenBank/DDBJ databases">
        <authorList>
            <person name="Kallberg Y."/>
            <person name="Tangrot J."/>
            <person name="Rosling A."/>
        </authorList>
    </citation>
    <scope>NUCLEOTIDE SEQUENCE</scope>
    <source>
        <strain evidence="1">CL356</strain>
    </source>
</reference>
<dbReference type="Proteomes" id="UP000789525">
    <property type="component" value="Unassembled WGS sequence"/>
</dbReference>
<comment type="caution">
    <text evidence="1">The sequence shown here is derived from an EMBL/GenBank/DDBJ whole genome shotgun (WGS) entry which is preliminary data.</text>
</comment>
<protein>
    <submittedName>
        <fullName evidence="1">15131_t:CDS:1</fullName>
    </submittedName>
</protein>
<proteinExistence type="predicted"/>
<sequence length="41" mass="4759">MHHTSVDRHATLKHLAQARDTCEMVRLRGLENSMRKLSSLK</sequence>
<feature type="non-terminal residue" evidence="1">
    <location>
        <position position="41"/>
    </location>
</feature>
<organism evidence="1 2">
    <name type="scientific">Acaulospora colombiana</name>
    <dbReference type="NCBI Taxonomy" id="27376"/>
    <lineage>
        <taxon>Eukaryota</taxon>
        <taxon>Fungi</taxon>
        <taxon>Fungi incertae sedis</taxon>
        <taxon>Mucoromycota</taxon>
        <taxon>Glomeromycotina</taxon>
        <taxon>Glomeromycetes</taxon>
        <taxon>Diversisporales</taxon>
        <taxon>Acaulosporaceae</taxon>
        <taxon>Acaulospora</taxon>
    </lineage>
</organism>
<evidence type="ECO:0000313" key="2">
    <source>
        <dbReference type="Proteomes" id="UP000789525"/>
    </source>
</evidence>
<gene>
    <name evidence="1" type="ORF">ACOLOM_LOCUS4438</name>
</gene>